<evidence type="ECO:0000313" key="4">
    <source>
        <dbReference type="EMBL" id="KAH7574860.1"/>
    </source>
</evidence>
<name>A0ABQ8IE19_9ROSI</name>
<reference evidence="4 5" key="1">
    <citation type="submission" date="2021-02" db="EMBL/GenBank/DDBJ databases">
        <title>Plant Genome Project.</title>
        <authorList>
            <person name="Zhang R.-G."/>
        </authorList>
    </citation>
    <scope>NUCLEOTIDE SEQUENCE [LARGE SCALE GENOMIC DNA]</scope>
    <source>
        <tissue evidence="4">Leaves</tissue>
    </source>
</reference>
<keyword evidence="5" id="KW-1185">Reference proteome</keyword>
<gene>
    <name evidence="4" type="ORF">JRO89_XS02G0014100</name>
</gene>
<evidence type="ECO:0000313" key="5">
    <source>
        <dbReference type="Proteomes" id="UP000827721"/>
    </source>
</evidence>
<dbReference type="InterPro" id="IPR003676">
    <property type="entry name" value="SAUR_fam"/>
</dbReference>
<keyword evidence="3" id="KW-0341">Growth regulation</keyword>
<accession>A0ABQ8IE19</accession>
<organism evidence="4 5">
    <name type="scientific">Xanthoceras sorbifolium</name>
    <dbReference type="NCBI Taxonomy" id="99658"/>
    <lineage>
        <taxon>Eukaryota</taxon>
        <taxon>Viridiplantae</taxon>
        <taxon>Streptophyta</taxon>
        <taxon>Embryophyta</taxon>
        <taxon>Tracheophyta</taxon>
        <taxon>Spermatophyta</taxon>
        <taxon>Magnoliopsida</taxon>
        <taxon>eudicotyledons</taxon>
        <taxon>Gunneridae</taxon>
        <taxon>Pentapetalae</taxon>
        <taxon>rosids</taxon>
        <taxon>malvids</taxon>
        <taxon>Sapindales</taxon>
        <taxon>Sapindaceae</taxon>
        <taxon>Xanthoceroideae</taxon>
        <taxon>Xanthoceras</taxon>
    </lineage>
</organism>
<sequence>MISAKRLIRMVSKWQSQAAMGRIKRSSLPRANTEVDVESSCNKASLAEKGHFVIYTIDQKRFVIPLAYLSTDIFQELLKLSEEEFGMSSDEPITLPCDAAFLTSTVSLIKHGVAKALDKAFLDSIITRRYTFSAAFSQEQQSLQGSGREGQLRGVGESDIQEVVRVQMNVFIELLRMSEEEFGLPSHGAITVPCDSIVFDLYFYDSEVSIMIKINPKRLIEMARKWQRMVLRGRMINAKRLIRTVRKWQRQAAMGRIKRNSLPRANTEVDVESSCNKASLAEKGHFVIYTIDQKRFVIPLAYLSTDIFQELLKLSEEEFGLSSDEPITLPCDAAFLTCIVSLIKHGVAKCLDKALP</sequence>
<dbReference type="Proteomes" id="UP000827721">
    <property type="component" value="Unassembled WGS sequence"/>
</dbReference>
<dbReference type="Pfam" id="PF02519">
    <property type="entry name" value="Auxin_inducible"/>
    <property type="match status" value="3"/>
</dbReference>
<evidence type="ECO:0000256" key="1">
    <source>
        <dbReference type="ARBA" id="ARBA00006974"/>
    </source>
</evidence>
<dbReference type="EMBL" id="JAFEMO010000002">
    <property type="protein sequence ID" value="KAH7574860.1"/>
    <property type="molecule type" value="Genomic_DNA"/>
</dbReference>
<dbReference type="PANTHER" id="PTHR31175:SF82">
    <property type="entry name" value="AUXIN-RESPONSIVE PROTEIN SAUR65"/>
    <property type="match status" value="1"/>
</dbReference>
<protein>
    <submittedName>
        <fullName evidence="4">Uncharacterized protein</fullName>
    </submittedName>
</protein>
<comment type="caution">
    <text evidence="4">The sequence shown here is derived from an EMBL/GenBank/DDBJ whole genome shotgun (WGS) entry which is preliminary data.</text>
</comment>
<keyword evidence="2" id="KW-0217">Developmental protein</keyword>
<evidence type="ECO:0000256" key="2">
    <source>
        <dbReference type="ARBA" id="ARBA00022473"/>
    </source>
</evidence>
<evidence type="ECO:0000256" key="3">
    <source>
        <dbReference type="ARBA" id="ARBA00022604"/>
    </source>
</evidence>
<comment type="similarity">
    <text evidence="1">Belongs to the ARG7 family.</text>
</comment>
<proteinExistence type="inferred from homology"/>
<dbReference type="PANTHER" id="PTHR31175">
    <property type="entry name" value="AUXIN-RESPONSIVE FAMILY PROTEIN"/>
    <property type="match status" value="1"/>
</dbReference>